<dbReference type="InterPro" id="IPR029058">
    <property type="entry name" value="AB_hydrolase_fold"/>
</dbReference>
<evidence type="ECO:0000256" key="1">
    <source>
        <dbReference type="ARBA" id="ARBA00007169"/>
    </source>
</evidence>
<sequence>MTGIDDAARTAVDRWFPRPARRPDATWQLYCLPYAGAGASAFRHWPAAFGAEVEIVPVKLPGREGRYGEPLTLDPVAIADAIVADAGPRFALYGHSLGARLGYEVARVLAERGDRLPERLFVAAGRPPDEAGDGPLDNIAALPATGWWPGWSRPAGCPPNCSTRRTCSTCCCRCCGPTWPGWRRTGTSRGGRCRSR</sequence>
<comment type="similarity">
    <text evidence="1">Belongs to the thioesterase family.</text>
</comment>
<dbReference type="GO" id="GO:0008610">
    <property type="term" value="P:lipid biosynthetic process"/>
    <property type="evidence" value="ECO:0007669"/>
    <property type="project" value="TreeGrafter"/>
</dbReference>
<dbReference type="Proteomes" id="UP000611640">
    <property type="component" value="Chromosome"/>
</dbReference>
<proteinExistence type="inferred from homology"/>
<dbReference type="AlphaFoldDB" id="A0A7R7HZI1"/>
<evidence type="ECO:0000313" key="4">
    <source>
        <dbReference type="Proteomes" id="UP000611640"/>
    </source>
</evidence>
<dbReference type="SUPFAM" id="SSF53474">
    <property type="entry name" value="alpha/beta-Hydrolases"/>
    <property type="match status" value="1"/>
</dbReference>
<dbReference type="EMBL" id="AP023355">
    <property type="protein sequence ID" value="BCJ37369.1"/>
    <property type="molecule type" value="Genomic_DNA"/>
</dbReference>
<keyword evidence="4" id="KW-1185">Reference proteome</keyword>
<dbReference type="PANTHER" id="PTHR11487">
    <property type="entry name" value="THIOESTERASE"/>
    <property type="match status" value="1"/>
</dbReference>
<feature type="domain" description="Thioesterase" evidence="2">
    <location>
        <begin position="28"/>
        <end position="130"/>
    </location>
</feature>
<dbReference type="PANTHER" id="PTHR11487:SF0">
    <property type="entry name" value="S-ACYL FATTY ACID SYNTHASE THIOESTERASE, MEDIUM CHAIN"/>
    <property type="match status" value="1"/>
</dbReference>
<dbReference type="KEGG" id="atl:Athai_48720"/>
<organism evidence="3 4">
    <name type="scientific">Actinocatenispora thailandica</name>
    <dbReference type="NCBI Taxonomy" id="227318"/>
    <lineage>
        <taxon>Bacteria</taxon>
        <taxon>Bacillati</taxon>
        <taxon>Actinomycetota</taxon>
        <taxon>Actinomycetes</taxon>
        <taxon>Micromonosporales</taxon>
        <taxon>Micromonosporaceae</taxon>
        <taxon>Actinocatenispora</taxon>
    </lineage>
</organism>
<name>A0A7R7HZI1_9ACTN</name>
<reference evidence="3 4" key="1">
    <citation type="submission" date="2020-08" db="EMBL/GenBank/DDBJ databases">
        <title>Whole genome shotgun sequence of Actinocatenispora thailandica NBRC 105041.</title>
        <authorList>
            <person name="Komaki H."/>
            <person name="Tamura T."/>
        </authorList>
    </citation>
    <scope>NUCLEOTIDE SEQUENCE [LARGE SCALE GENOMIC DNA]</scope>
    <source>
        <strain evidence="3 4">NBRC 105041</strain>
    </source>
</reference>
<evidence type="ECO:0000313" key="3">
    <source>
        <dbReference type="EMBL" id="BCJ37369.1"/>
    </source>
</evidence>
<dbReference type="InterPro" id="IPR012223">
    <property type="entry name" value="TEII"/>
</dbReference>
<protein>
    <recommendedName>
        <fullName evidence="2">Thioesterase domain-containing protein</fullName>
    </recommendedName>
</protein>
<dbReference type="Pfam" id="PF00975">
    <property type="entry name" value="Thioesterase"/>
    <property type="match status" value="1"/>
</dbReference>
<evidence type="ECO:0000259" key="2">
    <source>
        <dbReference type="Pfam" id="PF00975"/>
    </source>
</evidence>
<gene>
    <name evidence="3" type="ORF">Athai_48720</name>
</gene>
<accession>A0A7R7HZI1</accession>
<dbReference type="Gene3D" id="3.40.50.1820">
    <property type="entry name" value="alpha/beta hydrolase"/>
    <property type="match status" value="1"/>
</dbReference>
<dbReference type="InterPro" id="IPR001031">
    <property type="entry name" value="Thioesterase"/>
</dbReference>